<evidence type="ECO:0000313" key="2">
    <source>
        <dbReference type="Proteomes" id="UP001057402"/>
    </source>
</evidence>
<evidence type="ECO:0000313" key="1">
    <source>
        <dbReference type="EMBL" id="KAI4380702.1"/>
    </source>
</evidence>
<protein>
    <submittedName>
        <fullName evidence="1">Uncharacterized protein</fullName>
    </submittedName>
</protein>
<reference evidence="2" key="1">
    <citation type="journal article" date="2023" name="Front. Plant Sci.">
        <title>Chromosomal-level genome assembly of Melastoma candidum provides insights into trichome evolution.</title>
        <authorList>
            <person name="Zhong Y."/>
            <person name="Wu W."/>
            <person name="Sun C."/>
            <person name="Zou P."/>
            <person name="Liu Y."/>
            <person name="Dai S."/>
            <person name="Zhou R."/>
        </authorList>
    </citation>
    <scope>NUCLEOTIDE SEQUENCE [LARGE SCALE GENOMIC DNA]</scope>
</reference>
<keyword evidence="2" id="KW-1185">Reference proteome</keyword>
<comment type="caution">
    <text evidence="1">The sequence shown here is derived from an EMBL/GenBank/DDBJ whole genome shotgun (WGS) entry which is preliminary data.</text>
</comment>
<dbReference type="Proteomes" id="UP001057402">
    <property type="component" value="Chromosome 3"/>
</dbReference>
<sequence>METIFLSQDLWKLVKEGYEEVPEGISLSEGDNTSVEYVINPTEDEQKAYKENVMKNALALRILQQSMSKTIYPRIYGLKKTKYNEDGSVQKHKSRIVAKGYSQKPISWSSKKQSTVALSSAEAEYITANEATREVVWLRRLLLELQQKVDEPTTIVCDNQSAIVMTKNLVFHARSKHIELRHRFTREMVSQKEILLEFISTHDQPADVLTKAVSSQKFETFKDFLKIIN</sequence>
<accession>A0ACB9RQI2</accession>
<dbReference type="EMBL" id="CM042882">
    <property type="protein sequence ID" value="KAI4380702.1"/>
    <property type="molecule type" value="Genomic_DNA"/>
</dbReference>
<gene>
    <name evidence="1" type="ORF">MLD38_006864</name>
</gene>
<organism evidence="1 2">
    <name type="scientific">Melastoma candidum</name>
    <dbReference type="NCBI Taxonomy" id="119954"/>
    <lineage>
        <taxon>Eukaryota</taxon>
        <taxon>Viridiplantae</taxon>
        <taxon>Streptophyta</taxon>
        <taxon>Embryophyta</taxon>
        <taxon>Tracheophyta</taxon>
        <taxon>Spermatophyta</taxon>
        <taxon>Magnoliopsida</taxon>
        <taxon>eudicotyledons</taxon>
        <taxon>Gunneridae</taxon>
        <taxon>Pentapetalae</taxon>
        <taxon>rosids</taxon>
        <taxon>malvids</taxon>
        <taxon>Myrtales</taxon>
        <taxon>Melastomataceae</taxon>
        <taxon>Melastomatoideae</taxon>
        <taxon>Melastomateae</taxon>
        <taxon>Melastoma</taxon>
    </lineage>
</organism>
<name>A0ACB9RQI2_9MYRT</name>
<proteinExistence type="predicted"/>